<reference evidence="2 3" key="1">
    <citation type="submission" date="2015-11" db="EMBL/GenBank/DDBJ databases">
        <title>Genome sequences of Lysobacter enzymogenes strain C3 and Lysobacter antibioticus ATCC 29479.</title>
        <authorList>
            <person name="Kobayashi D.Y."/>
        </authorList>
    </citation>
    <scope>NUCLEOTIDE SEQUENCE [LARGE SCALE GENOMIC DNA]</scope>
    <source>
        <strain evidence="2 3">C3</strain>
    </source>
</reference>
<feature type="signal peptide" evidence="1">
    <location>
        <begin position="1"/>
        <end position="28"/>
    </location>
</feature>
<dbReference type="Proteomes" id="UP000061569">
    <property type="component" value="Chromosome"/>
</dbReference>
<name>A0A0S2DMB0_LYSEN</name>
<gene>
    <name evidence="2" type="ORF">GLE_4526</name>
</gene>
<evidence type="ECO:0000256" key="1">
    <source>
        <dbReference type="SAM" id="SignalP"/>
    </source>
</evidence>
<dbReference type="OrthoDB" id="6028292at2"/>
<protein>
    <submittedName>
        <fullName evidence="2">Uncharacterized protein</fullName>
    </submittedName>
</protein>
<feature type="chain" id="PRO_5006595253" evidence="1">
    <location>
        <begin position="29"/>
        <end position="430"/>
    </location>
</feature>
<proteinExistence type="predicted"/>
<dbReference type="AlphaFoldDB" id="A0A0S2DMB0"/>
<dbReference type="EMBL" id="CP013140">
    <property type="protein sequence ID" value="ALN59867.1"/>
    <property type="molecule type" value="Genomic_DNA"/>
</dbReference>
<keyword evidence="1" id="KW-0732">Signal</keyword>
<evidence type="ECO:0000313" key="2">
    <source>
        <dbReference type="EMBL" id="ALN59867.1"/>
    </source>
</evidence>
<evidence type="ECO:0000313" key="3">
    <source>
        <dbReference type="Proteomes" id="UP000061569"/>
    </source>
</evidence>
<organism evidence="2 3">
    <name type="scientific">Lysobacter enzymogenes</name>
    <dbReference type="NCBI Taxonomy" id="69"/>
    <lineage>
        <taxon>Bacteria</taxon>
        <taxon>Pseudomonadati</taxon>
        <taxon>Pseudomonadota</taxon>
        <taxon>Gammaproteobacteria</taxon>
        <taxon>Lysobacterales</taxon>
        <taxon>Lysobacteraceae</taxon>
        <taxon>Lysobacter</taxon>
    </lineage>
</organism>
<dbReference type="STRING" id="69.GLE_4526"/>
<dbReference type="KEGG" id="lez:GLE_4526"/>
<sequence>MTAENGISTRARRLWPLLPLAAAALAPAAAQPPDCGAKAEIALICRQAPDGRKASLVRTELPARGGCERPLLETFTDSDRDRPRSLALAVGQSGECRFADGGSLRVRVQAGPPPPAGPCSGQPSASFSLWLDDRRVADRREVRSRCESAPAPWTYRVDGDAVYDCSNGDCGPLLAQDQALAALPVDAGEFPDAAAAATAQAAAQAAAAPNGLQRLLDRGPVCAEAERQLALSWDAFDPFRRGDDADAPLHRVAASEAPAGTAMPDALAFAHGAWRAFDFDFDNDGLIDRVYLGDARDEGEWYASPLLVVPGASAQQFQARAGAAAAQAVPCQWDGARPPLSHCDDLRSPAWSRRQPLQQAVPAPLPGLPGGDAFFQTRTTTALPLRYEDATYVALRSSAGSARDYVALYRPKPGGGREAVCLIQRRPDAR</sequence>
<dbReference type="PATRIC" id="fig|69.6.peg.4462"/>
<accession>A0A0S2DMB0</accession>